<protein>
    <submittedName>
        <fullName evidence="2">Uncharacterized protein</fullName>
    </submittedName>
</protein>
<dbReference type="OrthoDB" id="773580at2759"/>
<dbReference type="Proteomes" id="UP000639772">
    <property type="component" value="Unassembled WGS sequence"/>
</dbReference>
<dbReference type="EMBL" id="JADCNM010000002">
    <property type="protein sequence ID" value="KAG0494867.1"/>
    <property type="molecule type" value="Genomic_DNA"/>
</dbReference>
<feature type="compositionally biased region" description="Basic and acidic residues" evidence="1">
    <location>
        <begin position="7"/>
        <end position="20"/>
    </location>
</feature>
<evidence type="ECO:0000256" key="1">
    <source>
        <dbReference type="SAM" id="MobiDB-lite"/>
    </source>
</evidence>
<gene>
    <name evidence="2" type="ORF">HPP92_005861</name>
</gene>
<dbReference type="AlphaFoldDB" id="A0A835S0D7"/>
<evidence type="ECO:0000313" key="3">
    <source>
        <dbReference type="Proteomes" id="UP000639772"/>
    </source>
</evidence>
<organism evidence="2 3">
    <name type="scientific">Vanilla planifolia</name>
    <name type="common">Vanilla</name>
    <dbReference type="NCBI Taxonomy" id="51239"/>
    <lineage>
        <taxon>Eukaryota</taxon>
        <taxon>Viridiplantae</taxon>
        <taxon>Streptophyta</taxon>
        <taxon>Embryophyta</taxon>
        <taxon>Tracheophyta</taxon>
        <taxon>Spermatophyta</taxon>
        <taxon>Magnoliopsida</taxon>
        <taxon>Liliopsida</taxon>
        <taxon>Asparagales</taxon>
        <taxon>Orchidaceae</taxon>
        <taxon>Vanilloideae</taxon>
        <taxon>Vanilleae</taxon>
        <taxon>Vanilla</taxon>
    </lineage>
</organism>
<comment type="caution">
    <text evidence="2">The sequence shown here is derived from an EMBL/GenBank/DDBJ whole genome shotgun (WGS) entry which is preliminary data.</text>
</comment>
<name>A0A835S0D7_VANPL</name>
<feature type="region of interest" description="Disordered" evidence="1">
    <location>
        <begin position="1"/>
        <end position="37"/>
    </location>
</feature>
<sequence>MGGNSLGEERAGLDGVEQRGGRGMGPRGGRTSPSCRTGVLAANVPVPLRPVFSVSAGPLRDPTRPNRSSRVLPGGLAMQVWQQTVHALNPEKNRRTFLLLPPLLRIDVFFGM</sequence>
<proteinExistence type="predicted"/>
<accession>A0A835S0D7</accession>
<evidence type="ECO:0000313" key="2">
    <source>
        <dbReference type="EMBL" id="KAG0494867.1"/>
    </source>
</evidence>
<reference evidence="2 3" key="1">
    <citation type="journal article" date="2020" name="Nat. Food">
        <title>A phased Vanilla planifolia genome enables genetic improvement of flavour and production.</title>
        <authorList>
            <person name="Hasing T."/>
            <person name="Tang H."/>
            <person name="Brym M."/>
            <person name="Khazi F."/>
            <person name="Huang T."/>
            <person name="Chambers A.H."/>
        </authorList>
    </citation>
    <scope>NUCLEOTIDE SEQUENCE [LARGE SCALE GENOMIC DNA]</scope>
    <source>
        <tissue evidence="2">Leaf</tissue>
    </source>
</reference>